<feature type="binding site" evidence="6">
    <location>
        <begin position="15"/>
        <end position="22"/>
    </location>
    <ligand>
        <name>GTP</name>
        <dbReference type="ChEBI" id="CHEBI:37565"/>
    </ligand>
</feature>
<dbReference type="GO" id="GO:0070181">
    <property type="term" value="F:small ribosomal subunit rRNA binding"/>
    <property type="evidence" value="ECO:0007669"/>
    <property type="project" value="UniProtKB-UniRule"/>
</dbReference>
<dbReference type="CDD" id="cd04163">
    <property type="entry name" value="Era"/>
    <property type="match status" value="1"/>
</dbReference>
<dbReference type="GO" id="GO:0043024">
    <property type="term" value="F:ribosomal small subunit binding"/>
    <property type="evidence" value="ECO:0007669"/>
    <property type="project" value="TreeGrafter"/>
</dbReference>
<dbReference type="NCBIfam" id="TIGR00436">
    <property type="entry name" value="era"/>
    <property type="match status" value="1"/>
</dbReference>
<evidence type="ECO:0000256" key="2">
    <source>
        <dbReference type="ARBA" id="ARBA00020484"/>
    </source>
</evidence>
<evidence type="ECO:0000256" key="1">
    <source>
        <dbReference type="ARBA" id="ARBA00007921"/>
    </source>
</evidence>
<feature type="region of interest" description="G5" evidence="7">
    <location>
        <begin position="162"/>
        <end position="164"/>
    </location>
</feature>
<evidence type="ECO:0000256" key="4">
    <source>
        <dbReference type="ARBA" id="ARBA00022884"/>
    </source>
</evidence>
<feature type="binding site" evidence="6">
    <location>
        <begin position="62"/>
        <end position="66"/>
    </location>
    <ligand>
        <name>GTP</name>
        <dbReference type="ChEBI" id="CHEBI:37565"/>
    </ligand>
</feature>
<comment type="subunit">
    <text evidence="6">Monomer.</text>
</comment>
<dbReference type="InterPro" id="IPR005662">
    <property type="entry name" value="GTPase_Era-like"/>
</dbReference>
<evidence type="ECO:0000256" key="5">
    <source>
        <dbReference type="ARBA" id="ARBA00023134"/>
    </source>
</evidence>
<evidence type="ECO:0000259" key="9">
    <source>
        <dbReference type="PROSITE" id="PS51713"/>
    </source>
</evidence>
<feature type="compositionally biased region" description="Acidic residues" evidence="8">
    <location>
        <begin position="329"/>
        <end position="364"/>
    </location>
</feature>
<proteinExistence type="inferred from homology"/>
<dbReference type="PROSITE" id="PS51713">
    <property type="entry name" value="G_ERA"/>
    <property type="match status" value="1"/>
</dbReference>
<feature type="region of interest" description="G2" evidence="7">
    <location>
        <begin position="41"/>
        <end position="45"/>
    </location>
</feature>
<sequence>MPEGPQRSGRVALLGRPNVGKSTLLNAALGHPLAIVSPTPQTTRDAILGVTHHGSAELILLDTPGLHRPLTELGRAMNDAAREAARSADVVLFMVEVPQVQGDKPRLPRPHPGDVTLLADLAPETIVILVLNKIDRIHDKRLLLPLMSAFGQLREFTAIVPLSALKKDGVAHVLDEVARHLPEAPWQHGAEEMTDRPTRFFAAEYVREQILRATKAEVPHACAVHIDRFFEPAGGGVVHIDATIHVERPGQKAIIIGAGAEMLKRIGTQARGRIEELVGRQVNLKLWVRISPDWRKSSRELQQLGYRDATGGASATGGTLLFANLPDDIEAPQGDEVDLDAPEEDDGLESEQIEIDEDETDDDSALSPQGDEADADSDDESGDSDEADEPAAEENQ</sequence>
<dbReference type="NCBIfam" id="NF000908">
    <property type="entry name" value="PRK00089.1"/>
    <property type="match status" value="1"/>
</dbReference>
<organism evidence="10 11">
    <name type="scientific">Chondromyces crocatus</name>
    <dbReference type="NCBI Taxonomy" id="52"/>
    <lineage>
        <taxon>Bacteria</taxon>
        <taxon>Pseudomonadati</taxon>
        <taxon>Myxococcota</taxon>
        <taxon>Polyangia</taxon>
        <taxon>Polyangiales</taxon>
        <taxon>Polyangiaceae</taxon>
        <taxon>Chondromyces</taxon>
    </lineage>
</organism>
<keyword evidence="6" id="KW-0472">Membrane</keyword>
<dbReference type="SUPFAM" id="SSF52540">
    <property type="entry name" value="P-loop containing nucleoside triphosphate hydrolases"/>
    <property type="match status" value="1"/>
</dbReference>
<dbReference type="InterPro" id="IPR005225">
    <property type="entry name" value="Small_GTP-bd"/>
</dbReference>
<keyword evidence="5 6" id="KW-0342">GTP-binding</keyword>
<evidence type="ECO:0000313" key="10">
    <source>
        <dbReference type="EMBL" id="AKT43225.1"/>
    </source>
</evidence>
<evidence type="ECO:0000256" key="3">
    <source>
        <dbReference type="ARBA" id="ARBA00022741"/>
    </source>
</evidence>
<dbReference type="InterPro" id="IPR009019">
    <property type="entry name" value="KH_sf_prok-type"/>
</dbReference>
<feature type="region of interest" description="G4" evidence="7">
    <location>
        <begin position="132"/>
        <end position="135"/>
    </location>
</feature>
<protein>
    <recommendedName>
        <fullName evidence="2 6">GTPase Era</fullName>
    </recommendedName>
</protein>
<feature type="region of interest" description="G1" evidence="7">
    <location>
        <begin position="15"/>
        <end position="22"/>
    </location>
</feature>
<name>A0A0K1EQL8_CHOCO</name>
<feature type="domain" description="Era-type G" evidence="9">
    <location>
        <begin position="7"/>
        <end position="183"/>
    </location>
</feature>
<keyword evidence="6" id="KW-0690">Ribosome biogenesis</keyword>
<gene>
    <name evidence="6" type="primary">era</name>
    <name evidence="10" type="ORF">CMC5_074560</name>
</gene>
<keyword evidence="11" id="KW-1185">Reference proteome</keyword>
<feature type="region of interest" description="G3" evidence="7">
    <location>
        <begin position="62"/>
        <end position="65"/>
    </location>
</feature>
<evidence type="ECO:0000313" key="11">
    <source>
        <dbReference type="Proteomes" id="UP000067626"/>
    </source>
</evidence>
<keyword evidence="3 6" id="KW-0547">Nucleotide-binding</keyword>
<dbReference type="GO" id="GO:0005525">
    <property type="term" value="F:GTP binding"/>
    <property type="evidence" value="ECO:0007669"/>
    <property type="project" value="UniProtKB-UniRule"/>
</dbReference>
<dbReference type="GO" id="GO:0005829">
    <property type="term" value="C:cytosol"/>
    <property type="evidence" value="ECO:0007669"/>
    <property type="project" value="TreeGrafter"/>
</dbReference>
<feature type="compositionally biased region" description="Acidic residues" evidence="8">
    <location>
        <begin position="371"/>
        <end position="396"/>
    </location>
</feature>
<keyword evidence="4 6" id="KW-0694">RNA-binding</keyword>
<dbReference type="GO" id="GO:0003924">
    <property type="term" value="F:GTPase activity"/>
    <property type="evidence" value="ECO:0007669"/>
    <property type="project" value="UniProtKB-UniRule"/>
</dbReference>
<dbReference type="PANTHER" id="PTHR42698">
    <property type="entry name" value="GTPASE ERA"/>
    <property type="match status" value="1"/>
</dbReference>
<keyword evidence="6" id="KW-0963">Cytoplasm</keyword>
<dbReference type="InterPro" id="IPR027417">
    <property type="entry name" value="P-loop_NTPase"/>
</dbReference>
<evidence type="ECO:0000256" key="8">
    <source>
        <dbReference type="SAM" id="MobiDB-lite"/>
    </source>
</evidence>
<dbReference type="HAMAP" id="MF_00367">
    <property type="entry name" value="GTPase_Era"/>
    <property type="match status" value="1"/>
</dbReference>
<dbReference type="AlphaFoldDB" id="A0A0K1EQL8"/>
<comment type="function">
    <text evidence="6">An essential GTPase that binds both GDP and GTP, with rapid nucleotide exchange. Plays a role in 16S rRNA processing and 30S ribosomal subunit biogenesis and possibly also in cell cycle regulation and energy metabolism.</text>
</comment>
<keyword evidence="6" id="KW-1003">Cell membrane</keyword>
<dbReference type="InterPro" id="IPR015946">
    <property type="entry name" value="KH_dom-like_a/b"/>
</dbReference>
<feature type="region of interest" description="Disordered" evidence="8">
    <location>
        <begin position="329"/>
        <end position="396"/>
    </location>
</feature>
<dbReference type="KEGG" id="ccro:CMC5_074560"/>
<dbReference type="PANTHER" id="PTHR42698:SF1">
    <property type="entry name" value="GTPASE ERA, MITOCHONDRIAL"/>
    <property type="match status" value="1"/>
</dbReference>
<keyword evidence="6" id="KW-0699">rRNA-binding</keyword>
<comment type="subcellular location">
    <subcellularLocation>
        <location evidence="6">Cytoplasm</location>
    </subcellularLocation>
    <subcellularLocation>
        <location evidence="6">Cell membrane</location>
        <topology evidence="6">Peripheral membrane protein</topology>
    </subcellularLocation>
</comment>
<dbReference type="InterPro" id="IPR006073">
    <property type="entry name" value="GTP-bd"/>
</dbReference>
<feature type="binding site" evidence="6">
    <location>
        <begin position="132"/>
        <end position="135"/>
    </location>
    <ligand>
        <name>GTP</name>
        <dbReference type="ChEBI" id="CHEBI:37565"/>
    </ligand>
</feature>
<dbReference type="RefSeq" id="WP_050434730.1">
    <property type="nucleotide sequence ID" value="NZ_CP012159.1"/>
</dbReference>
<reference evidence="10 11" key="1">
    <citation type="submission" date="2015-07" db="EMBL/GenBank/DDBJ databases">
        <title>Genome analysis of myxobacterium Chondromyces crocatus Cm c5 reveals a high potential for natural compound synthesis and the genetic basis for the loss of fruiting body formation.</title>
        <authorList>
            <person name="Zaburannyi N."/>
            <person name="Bunk B."/>
            <person name="Maier J."/>
            <person name="Overmann J."/>
            <person name="Mueller R."/>
        </authorList>
    </citation>
    <scope>NUCLEOTIDE SEQUENCE [LARGE SCALE GENOMIC DNA]</scope>
    <source>
        <strain evidence="10 11">Cm c5</strain>
    </source>
</reference>
<dbReference type="Pfam" id="PF07650">
    <property type="entry name" value="KH_2"/>
    <property type="match status" value="1"/>
</dbReference>
<dbReference type="NCBIfam" id="TIGR00231">
    <property type="entry name" value="small_GTP"/>
    <property type="match status" value="1"/>
</dbReference>
<evidence type="ECO:0000256" key="7">
    <source>
        <dbReference type="PROSITE-ProRule" id="PRU01050"/>
    </source>
</evidence>
<dbReference type="GO" id="GO:0005886">
    <property type="term" value="C:plasma membrane"/>
    <property type="evidence" value="ECO:0007669"/>
    <property type="project" value="UniProtKB-SubCell"/>
</dbReference>
<dbReference type="GO" id="GO:0000028">
    <property type="term" value="P:ribosomal small subunit assembly"/>
    <property type="evidence" value="ECO:0007669"/>
    <property type="project" value="TreeGrafter"/>
</dbReference>
<dbReference type="Gene3D" id="3.30.300.20">
    <property type="match status" value="1"/>
</dbReference>
<evidence type="ECO:0000256" key="6">
    <source>
        <dbReference type="HAMAP-Rule" id="MF_00367"/>
    </source>
</evidence>
<dbReference type="STRING" id="52.CMC5_074560"/>
<dbReference type="InterPro" id="IPR004044">
    <property type="entry name" value="KH_dom_type_2"/>
</dbReference>
<dbReference type="CDD" id="cd22534">
    <property type="entry name" value="KH-II_Era"/>
    <property type="match status" value="1"/>
</dbReference>
<dbReference type="EMBL" id="CP012159">
    <property type="protein sequence ID" value="AKT43225.1"/>
    <property type="molecule type" value="Genomic_DNA"/>
</dbReference>
<dbReference type="Proteomes" id="UP000067626">
    <property type="component" value="Chromosome"/>
</dbReference>
<accession>A0A0K1EQL8</accession>
<dbReference type="Gene3D" id="3.40.50.300">
    <property type="entry name" value="P-loop containing nucleotide triphosphate hydrolases"/>
    <property type="match status" value="1"/>
</dbReference>
<dbReference type="Pfam" id="PF01926">
    <property type="entry name" value="MMR_HSR1"/>
    <property type="match status" value="1"/>
</dbReference>
<dbReference type="InterPro" id="IPR030388">
    <property type="entry name" value="G_ERA_dom"/>
</dbReference>
<dbReference type="SUPFAM" id="SSF54814">
    <property type="entry name" value="Prokaryotic type KH domain (KH-domain type II)"/>
    <property type="match status" value="1"/>
</dbReference>
<comment type="similarity">
    <text evidence="1 6 7">Belongs to the TRAFAC class TrmE-Era-EngA-EngB-Septin-like GTPase superfamily. Era GTPase family.</text>
</comment>